<comment type="caution">
    <text evidence="1">The sequence shown here is derived from an EMBL/GenBank/DDBJ whole genome shotgun (WGS) entry which is preliminary data.</text>
</comment>
<organism evidence="1 2">
    <name type="scientific">Citrus sinensis</name>
    <name type="common">Sweet orange</name>
    <name type="synonym">Citrus aurantium var. sinensis</name>
    <dbReference type="NCBI Taxonomy" id="2711"/>
    <lineage>
        <taxon>Eukaryota</taxon>
        <taxon>Viridiplantae</taxon>
        <taxon>Streptophyta</taxon>
        <taxon>Embryophyta</taxon>
        <taxon>Tracheophyta</taxon>
        <taxon>Spermatophyta</taxon>
        <taxon>Magnoliopsida</taxon>
        <taxon>eudicotyledons</taxon>
        <taxon>Gunneridae</taxon>
        <taxon>Pentapetalae</taxon>
        <taxon>rosids</taxon>
        <taxon>malvids</taxon>
        <taxon>Sapindales</taxon>
        <taxon>Rutaceae</taxon>
        <taxon>Aurantioideae</taxon>
        <taxon>Citrus</taxon>
    </lineage>
</organism>
<gene>
    <name evidence="1" type="ORF">KPL71_010995</name>
</gene>
<name>A0ACB8MSN3_CITSI</name>
<sequence length="188" mass="21423">MEDRHSVNSPRRILSFSKRRRATVSFLDQDDRTYSGFGPKTSEVYGFVGSITTVVATGIFLVWAYVPERCLNAIGIYYYPSRYWALAVPAYAMVTLVLALVFYIGLNFMSTPSPTSLNKMFGGLTFHFEQITNLVCLFYLFNMTSSTHDVQTSSPEKLLHTHRREMTGLLSPYLIFRLTKSMLSCSMM</sequence>
<dbReference type="Proteomes" id="UP000829398">
    <property type="component" value="Chromosome 3"/>
</dbReference>
<proteinExistence type="predicted"/>
<accession>A0ACB8MSN3</accession>
<reference evidence="2" key="1">
    <citation type="journal article" date="2023" name="Hortic. Res.">
        <title>A chromosome-level phased genome enabling allele-level studies in sweet orange: a case study on citrus Huanglongbing tolerance.</title>
        <authorList>
            <person name="Wu B."/>
            <person name="Yu Q."/>
            <person name="Deng Z."/>
            <person name="Duan Y."/>
            <person name="Luo F."/>
            <person name="Gmitter F. Jr."/>
        </authorList>
    </citation>
    <scope>NUCLEOTIDE SEQUENCE [LARGE SCALE GENOMIC DNA]</scope>
    <source>
        <strain evidence="2">cv. Valencia</strain>
    </source>
</reference>
<protein>
    <submittedName>
        <fullName evidence="1">PIG-P domain-containing protein</fullName>
    </submittedName>
</protein>
<evidence type="ECO:0000313" key="2">
    <source>
        <dbReference type="Proteomes" id="UP000829398"/>
    </source>
</evidence>
<dbReference type="EMBL" id="CM039172">
    <property type="protein sequence ID" value="KAH9788821.1"/>
    <property type="molecule type" value="Genomic_DNA"/>
</dbReference>
<evidence type="ECO:0000313" key="1">
    <source>
        <dbReference type="EMBL" id="KAH9788821.1"/>
    </source>
</evidence>
<keyword evidence="2" id="KW-1185">Reference proteome</keyword>